<dbReference type="Proteomes" id="UP000193689">
    <property type="component" value="Unassembled WGS sequence"/>
</dbReference>
<dbReference type="RefSeq" id="XP_040710684.1">
    <property type="nucleotide sequence ID" value="XM_040863098.1"/>
</dbReference>
<comment type="caution">
    <text evidence="2">The sequence shown here is derived from an EMBL/GenBank/DDBJ whole genome shotgun (WGS) entry which is preliminary data.</text>
</comment>
<dbReference type="GeneID" id="63779310"/>
<reference evidence="2 3" key="1">
    <citation type="submission" date="2016-07" db="EMBL/GenBank/DDBJ databases">
        <title>Pervasive Adenine N6-methylation of Active Genes in Fungi.</title>
        <authorList>
            <consortium name="DOE Joint Genome Institute"/>
            <person name="Mondo S.J."/>
            <person name="Dannebaum R.O."/>
            <person name="Kuo R.C."/>
            <person name="Labutti K."/>
            <person name="Haridas S."/>
            <person name="Kuo A."/>
            <person name="Salamov A."/>
            <person name="Ahrendt S.R."/>
            <person name="Lipzen A."/>
            <person name="Sullivan W."/>
            <person name="Andreopoulos W.B."/>
            <person name="Clum A."/>
            <person name="Lindquist E."/>
            <person name="Daum C."/>
            <person name="Ramamoorthy G.K."/>
            <person name="Gryganskyi A."/>
            <person name="Culley D."/>
            <person name="Magnuson J.K."/>
            <person name="James T.Y."/>
            <person name="O'Malley M.A."/>
            <person name="Stajich J.E."/>
            <person name="Spatafora J.W."/>
            <person name="Visel A."/>
            <person name="Grigoriev I.V."/>
        </authorList>
    </citation>
    <scope>NUCLEOTIDE SEQUENCE [LARGE SCALE GENOMIC DNA]</scope>
    <source>
        <strain evidence="2 3">CBS 129021</strain>
    </source>
</reference>
<evidence type="ECO:0000313" key="3">
    <source>
        <dbReference type="Proteomes" id="UP000193689"/>
    </source>
</evidence>
<dbReference type="InParanoid" id="A0A1Y2DEA7"/>
<feature type="region of interest" description="Disordered" evidence="1">
    <location>
        <begin position="1"/>
        <end position="22"/>
    </location>
</feature>
<dbReference type="EMBL" id="MCFJ01000019">
    <property type="protein sequence ID" value="ORY57434.1"/>
    <property type="molecule type" value="Genomic_DNA"/>
</dbReference>
<feature type="region of interest" description="Disordered" evidence="1">
    <location>
        <begin position="387"/>
        <end position="477"/>
    </location>
</feature>
<evidence type="ECO:0000256" key="1">
    <source>
        <dbReference type="SAM" id="MobiDB-lite"/>
    </source>
</evidence>
<protein>
    <submittedName>
        <fullName evidence="2">Uncharacterized protein</fullName>
    </submittedName>
</protein>
<dbReference type="OrthoDB" id="409136at2759"/>
<sequence length="669" mass="74621">MSLHGHNGSGHATGAAAKDTSHKSLLKVGMETPRARLDLSRLKKTSSISRFLQDEEDLILARINGLTRKHRPGNTDMLKARNSLIPIPSTTTCISGYCTRNPTGIQAKTLREREKHGRSNCKGLKRIVKSPCQLSPKTVHVLFTLLNHPIWSTSIAPSRHWMLPSLWTSIPPGSPTSTQQTQSVVAHVDVVEKSESSYYDSGVVGSHPWYPPNARTSSSVTSVTSIKSLPRYTRPTSHTMGSSITDVAPFLPCELACWGICNKSFPIDQTEPWTDHIVEAHLKDMLPAKACCWFCDSTDFDATAPHRDRRCWNFDPPDLGVNFTMRMEHIREHILTNATSVRRIKPDSCLLEHLNEHGLMAPRPMRQQKEATIKREDIVQEQYPQPEPSLLAEQTDPEVSRQTAGNDNGEATPQHTAGSSQPSPTSRKSRKVRNGKEAVNGDHCDDENDEEAPERKKRKSDKKPRTGEPKFACPAVGKGKENLLNGLLDHSPSKNCFPDMASDQTISPYPDYFGQYTHYEQSHGFQKVEQPKIFRELLDPSVGYYFPWETRQFTVGLVEKSLLKFQERFEASMRPAVAALPNDPNTQRNEKVTVAPQDAINEESADYISRYAVPRRLRFQTSPRPAEETTGEDTSPGMVDTSLAKTYFPPSGTTLVMSPAGLMGCTRGT</sequence>
<feature type="compositionally biased region" description="Polar residues" evidence="1">
    <location>
        <begin position="400"/>
        <end position="426"/>
    </location>
</feature>
<feature type="region of interest" description="Disordered" evidence="1">
    <location>
        <begin position="618"/>
        <end position="639"/>
    </location>
</feature>
<proteinExistence type="predicted"/>
<dbReference type="STRING" id="1141098.A0A1Y2DEA7"/>
<dbReference type="AlphaFoldDB" id="A0A1Y2DEA7"/>
<accession>A0A1Y2DEA7</accession>
<keyword evidence="3" id="KW-1185">Reference proteome</keyword>
<organism evidence="2 3">
    <name type="scientific">Pseudomassariella vexata</name>
    <dbReference type="NCBI Taxonomy" id="1141098"/>
    <lineage>
        <taxon>Eukaryota</taxon>
        <taxon>Fungi</taxon>
        <taxon>Dikarya</taxon>
        <taxon>Ascomycota</taxon>
        <taxon>Pezizomycotina</taxon>
        <taxon>Sordariomycetes</taxon>
        <taxon>Xylariomycetidae</taxon>
        <taxon>Amphisphaeriales</taxon>
        <taxon>Pseudomassariaceae</taxon>
        <taxon>Pseudomassariella</taxon>
    </lineage>
</organism>
<gene>
    <name evidence="2" type="ORF">BCR38DRAFT_478203</name>
</gene>
<feature type="compositionally biased region" description="Basic and acidic residues" evidence="1">
    <location>
        <begin position="434"/>
        <end position="443"/>
    </location>
</feature>
<name>A0A1Y2DEA7_9PEZI</name>
<evidence type="ECO:0000313" key="2">
    <source>
        <dbReference type="EMBL" id="ORY57434.1"/>
    </source>
</evidence>